<accession>B0JSH0</accession>
<evidence type="ECO:0000313" key="2">
    <source>
        <dbReference type="Proteomes" id="UP000001510"/>
    </source>
</evidence>
<gene>
    <name evidence="1" type="ordered locus">MAE_43060</name>
</gene>
<sequence>MGIWRSTSARDFRCGCSKAFSKIWRCSASALIPCWLARFLRALTMASSILRTIKSAIDDIRLRVVLYSQPFK</sequence>
<dbReference type="PaxDb" id="449447-MAE_43060"/>
<dbReference type="AlphaFoldDB" id="B0JSH0"/>
<dbReference type="KEGG" id="mar:MAE_43060"/>
<protein>
    <submittedName>
        <fullName evidence="1">Uncharacterized protein</fullName>
    </submittedName>
</protein>
<name>B0JSH0_MICAN</name>
<dbReference type="EnsemblBacteria" id="BAG04128">
    <property type="protein sequence ID" value="BAG04128"/>
    <property type="gene ID" value="MAE_43060"/>
</dbReference>
<organism evidence="1 2">
    <name type="scientific">Microcystis aeruginosa (strain NIES-843 / IAM M-2473)</name>
    <dbReference type="NCBI Taxonomy" id="449447"/>
    <lineage>
        <taxon>Bacteria</taxon>
        <taxon>Bacillati</taxon>
        <taxon>Cyanobacteriota</taxon>
        <taxon>Cyanophyceae</taxon>
        <taxon>Oscillatoriophycideae</taxon>
        <taxon>Chroococcales</taxon>
        <taxon>Microcystaceae</taxon>
        <taxon>Microcystis</taxon>
    </lineage>
</organism>
<dbReference type="HOGENOM" id="CLU_2717856_0_0_3"/>
<evidence type="ECO:0000313" key="1">
    <source>
        <dbReference type="EMBL" id="BAG04128.1"/>
    </source>
</evidence>
<reference evidence="1 2" key="1">
    <citation type="journal article" date="2007" name="DNA Res.">
        <title>Complete genomic structure of the bloom-forming toxic cyanobacterium Microcystis aeruginosa NIES-843.</title>
        <authorList>
            <person name="Kaneko T."/>
            <person name="Nakajima N."/>
            <person name="Okamoto S."/>
            <person name="Suzuki I."/>
            <person name="Tanabe Y."/>
            <person name="Tamaoki M."/>
            <person name="Nakamura Y."/>
            <person name="Kasai F."/>
            <person name="Watanabe A."/>
            <person name="Kawashima K."/>
            <person name="Kishida Y."/>
            <person name="Ono A."/>
            <person name="Shimizu Y."/>
            <person name="Takahashi C."/>
            <person name="Minami C."/>
            <person name="Fujishiro T."/>
            <person name="Kohara M."/>
            <person name="Katoh M."/>
            <person name="Nakazaki N."/>
            <person name="Nakayama S."/>
            <person name="Yamada M."/>
            <person name="Tabata S."/>
            <person name="Watanabe M.M."/>
        </authorList>
    </citation>
    <scope>NUCLEOTIDE SEQUENCE [LARGE SCALE GENOMIC DNA]</scope>
    <source>
        <strain evidence="2">NIES-843 / IAM M-247</strain>
    </source>
</reference>
<dbReference type="Proteomes" id="UP000001510">
    <property type="component" value="Chromosome"/>
</dbReference>
<keyword evidence="2" id="KW-1185">Reference proteome</keyword>
<dbReference type="EMBL" id="AP009552">
    <property type="protein sequence ID" value="BAG04128.1"/>
    <property type="molecule type" value="Genomic_DNA"/>
</dbReference>
<proteinExistence type="predicted"/>